<dbReference type="AlphaFoldDB" id="U6M9E1"/>
<dbReference type="EMBL" id="HG721939">
    <property type="protein sequence ID" value="CDJ60842.1"/>
    <property type="molecule type" value="Genomic_DNA"/>
</dbReference>
<evidence type="ECO:0000313" key="3">
    <source>
        <dbReference type="Proteomes" id="UP000030763"/>
    </source>
</evidence>
<sequence>PENENEGGFSETVAKETSESADPLAAPAGFEKWNGVAICALTEGIIVCVRGKWERLNTGNQTGTRSR</sequence>
<feature type="non-terminal residue" evidence="2">
    <location>
        <position position="1"/>
    </location>
</feature>
<accession>U6M9E1</accession>
<dbReference type="RefSeq" id="XP_013337492.1">
    <property type="nucleotide sequence ID" value="XM_013482038.1"/>
</dbReference>
<reference evidence="2" key="2">
    <citation type="submission" date="2013-10" db="EMBL/GenBank/DDBJ databases">
        <authorList>
            <person name="Aslett M."/>
        </authorList>
    </citation>
    <scope>NUCLEOTIDE SEQUENCE [LARGE SCALE GENOMIC DNA]</scope>
    <source>
        <strain evidence="2">Weybridge</strain>
    </source>
</reference>
<keyword evidence="3" id="KW-1185">Reference proteome</keyword>
<reference evidence="2" key="1">
    <citation type="submission" date="2013-10" db="EMBL/GenBank/DDBJ databases">
        <title>Genomic analysis of the causative agents of coccidiosis in chickens.</title>
        <authorList>
            <person name="Reid A.J."/>
            <person name="Blake D."/>
            <person name="Billington K."/>
            <person name="Browne H."/>
            <person name="Dunn M."/>
            <person name="Hung S."/>
            <person name="Kawahara F."/>
            <person name="Miranda-Saavedra D."/>
            <person name="Mourier T."/>
            <person name="Nagra H."/>
            <person name="Otto T.D."/>
            <person name="Rawlings N."/>
            <person name="Sanchez A."/>
            <person name="Sanders M."/>
            <person name="Subramaniam C."/>
            <person name="Tay Y."/>
            <person name="Dear P."/>
            <person name="Doerig C."/>
            <person name="Gruber A."/>
            <person name="Parkinson J."/>
            <person name="Shirley M."/>
            <person name="Wan K.L."/>
            <person name="Berriman M."/>
            <person name="Tomley F."/>
            <person name="Pain A."/>
        </authorList>
    </citation>
    <scope>NUCLEOTIDE SEQUENCE [LARGE SCALE GENOMIC DNA]</scope>
    <source>
        <strain evidence="2">Weybridge</strain>
    </source>
</reference>
<evidence type="ECO:0000313" key="2">
    <source>
        <dbReference type="EMBL" id="CDJ60842.1"/>
    </source>
</evidence>
<feature type="region of interest" description="Disordered" evidence="1">
    <location>
        <begin position="1"/>
        <end position="23"/>
    </location>
</feature>
<protein>
    <submittedName>
        <fullName evidence="2">Uncharacterized protein</fullName>
    </submittedName>
</protein>
<dbReference type="Proteomes" id="UP000030763">
    <property type="component" value="Unassembled WGS sequence"/>
</dbReference>
<dbReference type="GeneID" id="25337524"/>
<evidence type="ECO:0000256" key="1">
    <source>
        <dbReference type="SAM" id="MobiDB-lite"/>
    </source>
</evidence>
<gene>
    <name evidence="2" type="ORF">EMWEY_00035380</name>
</gene>
<organism evidence="2 3">
    <name type="scientific">Eimeria maxima</name>
    <name type="common">Coccidian parasite</name>
    <dbReference type="NCBI Taxonomy" id="5804"/>
    <lineage>
        <taxon>Eukaryota</taxon>
        <taxon>Sar</taxon>
        <taxon>Alveolata</taxon>
        <taxon>Apicomplexa</taxon>
        <taxon>Conoidasida</taxon>
        <taxon>Coccidia</taxon>
        <taxon>Eucoccidiorida</taxon>
        <taxon>Eimeriorina</taxon>
        <taxon>Eimeriidae</taxon>
        <taxon>Eimeria</taxon>
    </lineage>
</organism>
<name>U6M9E1_EIMMA</name>
<dbReference type="VEuPathDB" id="ToxoDB:EMWEY_00035380"/>
<proteinExistence type="predicted"/>